<dbReference type="PANTHER" id="PTHR10302:SF27">
    <property type="entry name" value="SINGLE-STRANDED DNA-BINDING PROTEIN"/>
    <property type="match status" value="1"/>
</dbReference>
<dbReference type="NCBIfam" id="TIGR00621">
    <property type="entry name" value="ssb"/>
    <property type="match status" value="1"/>
</dbReference>
<dbReference type="InterPro" id="IPR012340">
    <property type="entry name" value="NA-bd_OB-fold"/>
</dbReference>
<feature type="compositionally biased region" description="Low complexity" evidence="4">
    <location>
        <begin position="156"/>
        <end position="175"/>
    </location>
</feature>
<reference evidence="5 6" key="1">
    <citation type="submission" date="2016-10" db="EMBL/GenBank/DDBJ databases">
        <authorList>
            <person name="de Groot N.N."/>
        </authorList>
    </citation>
    <scope>NUCLEOTIDE SEQUENCE [LARGE SCALE GENOMIC DNA]</scope>
    <source>
        <strain evidence="5 6">CPCC 201354</strain>
    </source>
</reference>
<name>A0A1G7T833_9ACTN</name>
<dbReference type="PANTHER" id="PTHR10302">
    <property type="entry name" value="SINGLE-STRANDED DNA-BINDING PROTEIN"/>
    <property type="match status" value="1"/>
</dbReference>
<dbReference type="STRING" id="504805.SAMN05421505_103125"/>
<evidence type="ECO:0000313" key="5">
    <source>
        <dbReference type="EMBL" id="SDG30760.1"/>
    </source>
</evidence>
<dbReference type="SUPFAM" id="SSF50249">
    <property type="entry name" value="Nucleic acid-binding proteins"/>
    <property type="match status" value="1"/>
</dbReference>
<organism evidence="5 6">
    <name type="scientific">Sinosporangium album</name>
    <dbReference type="NCBI Taxonomy" id="504805"/>
    <lineage>
        <taxon>Bacteria</taxon>
        <taxon>Bacillati</taxon>
        <taxon>Actinomycetota</taxon>
        <taxon>Actinomycetes</taxon>
        <taxon>Streptosporangiales</taxon>
        <taxon>Streptosporangiaceae</taxon>
        <taxon>Sinosporangium</taxon>
    </lineage>
</organism>
<accession>A0A1G7T833</accession>
<dbReference type="RefSeq" id="WP_093168321.1">
    <property type="nucleotide sequence ID" value="NZ_FNCN01000003.1"/>
</dbReference>
<dbReference type="InterPro" id="IPR000424">
    <property type="entry name" value="Primosome_PriB/ssb"/>
</dbReference>
<evidence type="ECO:0000256" key="1">
    <source>
        <dbReference type="ARBA" id="ARBA00023125"/>
    </source>
</evidence>
<keyword evidence="1 2" id="KW-0238">DNA-binding</keyword>
<dbReference type="PROSITE" id="PS50935">
    <property type="entry name" value="SSB"/>
    <property type="match status" value="1"/>
</dbReference>
<proteinExistence type="predicted"/>
<evidence type="ECO:0000256" key="4">
    <source>
        <dbReference type="SAM" id="MobiDB-lite"/>
    </source>
</evidence>
<dbReference type="Gene3D" id="2.40.50.140">
    <property type="entry name" value="Nucleic acid-binding proteins"/>
    <property type="match status" value="1"/>
</dbReference>
<evidence type="ECO:0000256" key="3">
    <source>
        <dbReference type="RuleBase" id="RU000524"/>
    </source>
</evidence>
<dbReference type="Proteomes" id="UP000198923">
    <property type="component" value="Unassembled WGS sequence"/>
</dbReference>
<gene>
    <name evidence="5" type="ORF">SAMN05421505_103125</name>
</gene>
<sequence>MNDVYITLTGNVATEPRQHQFSDGTRVTSMRVATTGRYFDRRAGEWRSAGTTFFTVRCFRSLADNVAQSIRLGHPVVVHGRLRIRHYQRGDEPRMVAEIEAGSVGHDLRWGIGSYARPHHRGLPAPGETPWQPSPTDHSPTPTTPPPAAGHDETADTPWPDAALPAAPPLGATSPEDTPSPGPDAAEQPFTMPGDAAVQDDEVPWPEGAEPAMAMQAA</sequence>
<evidence type="ECO:0000313" key="6">
    <source>
        <dbReference type="Proteomes" id="UP000198923"/>
    </source>
</evidence>
<dbReference type="GO" id="GO:0003697">
    <property type="term" value="F:single-stranded DNA binding"/>
    <property type="evidence" value="ECO:0007669"/>
    <property type="project" value="InterPro"/>
</dbReference>
<dbReference type="GO" id="GO:0009295">
    <property type="term" value="C:nucleoid"/>
    <property type="evidence" value="ECO:0007669"/>
    <property type="project" value="TreeGrafter"/>
</dbReference>
<dbReference type="GO" id="GO:0006260">
    <property type="term" value="P:DNA replication"/>
    <property type="evidence" value="ECO:0007669"/>
    <property type="project" value="InterPro"/>
</dbReference>
<dbReference type="AlphaFoldDB" id="A0A1G7T833"/>
<dbReference type="OrthoDB" id="9809878at2"/>
<evidence type="ECO:0000256" key="2">
    <source>
        <dbReference type="PROSITE-ProRule" id="PRU00252"/>
    </source>
</evidence>
<protein>
    <recommendedName>
        <fullName evidence="3">Single-stranded DNA-binding protein</fullName>
    </recommendedName>
</protein>
<dbReference type="CDD" id="cd04496">
    <property type="entry name" value="SSB_OBF"/>
    <property type="match status" value="1"/>
</dbReference>
<dbReference type="EMBL" id="FNCN01000003">
    <property type="protein sequence ID" value="SDG30760.1"/>
    <property type="molecule type" value="Genomic_DNA"/>
</dbReference>
<feature type="region of interest" description="Disordered" evidence="4">
    <location>
        <begin position="119"/>
        <end position="218"/>
    </location>
</feature>
<keyword evidence="6" id="KW-1185">Reference proteome</keyword>
<dbReference type="InterPro" id="IPR011344">
    <property type="entry name" value="ssDNA-bd"/>
</dbReference>
<dbReference type="Pfam" id="PF00436">
    <property type="entry name" value="SSB"/>
    <property type="match status" value="1"/>
</dbReference>